<dbReference type="PANTHER" id="PTHR33710:SF71">
    <property type="entry name" value="ENDONUCLEASE_EXONUCLEASE_PHOSPHATASE DOMAIN-CONTAINING PROTEIN"/>
    <property type="match status" value="1"/>
</dbReference>
<proteinExistence type="predicted"/>
<reference evidence="3" key="1">
    <citation type="submission" date="2018-10" db="EMBL/GenBank/DDBJ databases">
        <title>Population genomic analysis revealed the cold adaptation of white poplar.</title>
        <authorList>
            <person name="Liu Y.-J."/>
        </authorList>
    </citation>
    <scope>NUCLEOTIDE SEQUENCE [LARGE SCALE GENOMIC DNA]</scope>
    <source>
        <strain evidence="3">PAL-ZL1</strain>
    </source>
</reference>
<evidence type="ECO:0000256" key="1">
    <source>
        <dbReference type="SAM" id="Coils"/>
    </source>
</evidence>
<organism evidence="3">
    <name type="scientific">Populus alba</name>
    <name type="common">White poplar</name>
    <dbReference type="NCBI Taxonomy" id="43335"/>
    <lineage>
        <taxon>Eukaryota</taxon>
        <taxon>Viridiplantae</taxon>
        <taxon>Streptophyta</taxon>
        <taxon>Embryophyta</taxon>
        <taxon>Tracheophyta</taxon>
        <taxon>Spermatophyta</taxon>
        <taxon>Magnoliopsida</taxon>
        <taxon>eudicotyledons</taxon>
        <taxon>Gunneridae</taxon>
        <taxon>Pentapetalae</taxon>
        <taxon>rosids</taxon>
        <taxon>fabids</taxon>
        <taxon>Malpighiales</taxon>
        <taxon>Salicaceae</taxon>
        <taxon>Saliceae</taxon>
        <taxon>Populus</taxon>
    </lineage>
</organism>
<keyword evidence="1" id="KW-0175">Coiled coil</keyword>
<evidence type="ECO:0000256" key="2">
    <source>
        <dbReference type="SAM" id="MobiDB-lite"/>
    </source>
</evidence>
<evidence type="ECO:0000313" key="3">
    <source>
        <dbReference type="EMBL" id="TKR98098.1"/>
    </source>
</evidence>
<dbReference type="STRING" id="43335.A0A4U5PMH9"/>
<sequence length="429" mass="49105">MDANWFNAFFDDHYENVMNNVGRYVSDGFAGTSYVSGFGGSYGDGYGNYNIERLGKTVQTNKGHDKGHTEATHTNKGNDKGQTEGFLPESLLEVEVVSMPTKAKEVEDKHNGAPVTSYEVTDFRDCCSDLGLADLNSTSCLYTWLNGHVWRKIDRFMVNTHCSTLQQQAHVHFDNPRAFSGHSPSSIQLGSRQPCRNRNFKFFNMWADHSQFFELTEQCWNTYIYGSYMFTLCRKLKLLKRPLKELNKLHYSHISQRVTRAEEELDSLQSLLHQDRDNIHLQSQDKHLRSQLLHLKSVEQSYYGQKLKFTFLKEANKGTRFFHALLSQKHRRNHIPAIQVPSDIYTSSVDEVGHEFVRYYKNLLGSIKQTIPINEDVIHCGPCLDAASHDFFLGPVTNDLIQQTLFNIGNEKALGPDDTHPCSLRKHGV</sequence>
<feature type="coiled-coil region" evidence="1">
    <location>
        <begin position="251"/>
        <end position="278"/>
    </location>
</feature>
<dbReference type="AlphaFoldDB" id="A0A4U5PMH9"/>
<comment type="caution">
    <text evidence="3">The sequence shown here is derived from an EMBL/GenBank/DDBJ whole genome shotgun (WGS) entry which is preliminary data.</text>
</comment>
<gene>
    <name evidence="3" type="ORF">D5086_0000206460</name>
</gene>
<feature type="region of interest" description="Disordered" evidence="2">
    <location>
        <begin position="60"/>
        <end position="84"/>
    </location>
</feature>
<dbReference type="EMBL" id="RCHU01000695">
    <property type="protein sequence ID" value="TKR98098.1"/>
    <property type="molecule type" value="Genomic_DNA"/>
</dbReference>
<accession>A0A4U5PMH9</accession>
<dbReference type="PANTHER" id="PTHR33710">
    <property type="entry name" value="BNAC02G09200D PROTEIN"/>
    <property type="match status" value="1"/>
</dbReference>
<feature type="compositionally biased region" description="Basic and acidic residues" evidence="2">
    <location>
        <begin position="62"/>
        <end position="82"/>
    </location>
</feature>
<protein>
    <submittedName>
        <fullName evidence="3">Uncharacterized protein</fullName>
    </submittedName>
</protein>
<name>A0A4U5PMH9_POPAL</name>